<keyword evidence="4" id="KW-0410">Iron transport</keyword>
<dbReference type="GO" id="GO:0006826">
    <property type="term" value="P:iron ion transport"/>
    <property type="evidence" value="ECO:0007669"/>
    <property type="project" value="UniProtKB-KW"/>
</dbReference>
<feature type="domain" description="Secretin/TonB short N-terminal" evidence="13">
    <location>
        <begin position="55"/>
        <end position="105"/>
    </location>
</feature>
<dbReference type="RefSeq" id="WP_279729489.1">
    <property type="nucleotide sequence ID" value="NZ_JAOCKX010000023.1"/>
</dbReference>
<dbReference type="EMBL" id="JAOCKX010000023">
    <property type="protein sequence ID" value="MDH2132670.1"/>
    <property type="molecule type" value="Genomic_DNA"/>
</dbReference>
<keyword evidence="3 10" id="KW-1134">Transmembrane beta strand</keyword>
<evidence type="ECO:0000256" key="12">
    <source>
        <dbReference type="SAM" id="SignalP"/>
    </source>
</evidence>
<evidence type="ECO:0000256" key="10">
    <source>
        <dbReference type="PROSITE-ProRule" id="PRU01360"/>
    </source>
</evidence>
<evidence type="ECO:0000256" key="5">
    <source>
        <dbReference type="ARBA" id="ARBA00022692"/>
    </source>
</evidence>
<evidence type="ECO:0000256" key="7">
    <source>
        <dbReference type="ARBA" id="ARBA00023077"/>
    </source>
</evidence>
<sequence length="848" mass="89699">MSVTKVQTIALLMAGAAGVISIPATWAKDDPAIVIDLPAQTLDQSLRAVASSAGWEIYMSASDIEGIAAAPLKGNLTPSEAIGRLLKTTDLEAKIVDGAVIIRSKSISDENSRDIITVTGSRITGAPPSAPVRVITAEDMRRGGQADLGEVIRSSPVNFGGGQNPGVGTSQGNSDVNVNGSSSPNLLGLGPNATLTLLNGNRLSYTGLNSAVDISAIPATAVDRVEIITDGASAIYGADAVAGVVNVILKRDYEGVSALARVGGSTDGGNFQQQYNLTGGAKWAGGGILAVLDHSSNSDIPASSRSYAKSMATDSSLYPRLGRDSALISLFQDIGSRLKTNVDLMYKDGRQDVIAGFLEGQPHTASGAAVRADTRSWLVAPSLTASLGASWNVHLLSSFGADKSQTHSDIFAGGSVYGASYRQYDNDAQSIELNADGPLFSLPAGEVRVALGGGYRRTGIELTTTTLGVTSNAFKQHSENGFGFAELLVPILSPAQNSRLGRALRLTGAFRYEANSGTDSVALPKLGIVYEPFDGLAIKGSWGRSFRLPTLYQRYGSYSAVLYQTARYATGFPADSTMIILGGANADLKPEKSESWTFSAEFRPVEHPEFTGSISFFHFDYTDRVATPLTSAIGVLNNPIYNSLVTLDPSTSLQQSLISGAAIGLQNGTTGTYDPSRVVAILDGRDRNMAREIYKGISLSMRYLIGDPDREALDLSFDGNWIDSSRQLFDGLPTVDLSGTIFNPPKLKGRAGASYVTPRLTLSAFTNLSSSILDNRRLPAYRLRALATLDLSAIAKMGGGFELGANMQNVFNAKPPLIVTGSGYDTPFDTTNYSPIGRFLSIQIRRSW</sequence>
<evidence type="ECO:0000256" key="4">
    <source>
        <dbReference type="ARBA" id="ARBA00022496"/>
    </source>
</evidence>
<evidence type="ECO:0000256" key="6">
    <source>
        <dbReference type="ARBA" id="ARBA00023004"/>
    </source>
</evidence>
<gene>
    <name evidence="14" type="ORF">N5J77_16210</name>
</gene>
<comment type="similarity">
    <text evidence="10 11">Belongs to the TonB-dependent receptor family.</text>
</comment>
<dbReference type="InterPro" id="IPR000531">
    <property type="entry name" value="Beta-barrel_TonB"/>
</dbReference>
<keyword evidence="8 10" id="KW-0472">Membrane</keyword>
<dbReference type="InterPro" id="IPR036942">
    <property type="entry name" value="Beta-barrel_TonB_sf"/>
</dbReference>
<feature type="chain" id="PRO_5041413732" evidence="12">
    <location>
        <begin position="28"/>
        <end position="848"/>
    </location>
</feature>
<protein>
    <submittedName>
        <fullName evidence="14">TonB-dependent receptor</fullName>
    </submittedName>
</protein>
<keyword evidence="9 10" id="KW-0998">Cell outer membrane</keyword>
<dbReference type="InterPro" id="IPR037066">
    <property type="entry name" value="Plug_dom_sf"/>
</dbReference>
<dbReference type="Gene3D" id="3.55.50.30">
    <property type="match status" value="1"/>
</dbReference>
<dbReference type="PROSITE" id="PS52016">
    <property type="entry name" value="TONB_DEPENDENT_REC_3"/>
    <property type="match status" value="1"/>
</dbReference>
<keyword evidence="6" id="KW-0408">Iron</keyword>
<dbReference type="SUPFAM" id="SSF56935">
    <property type="entry name" value="Porins"/>
    <property type="match status" value="1"/>
</dbReference>
<keyword evidence="4" id="KW-0406">Ion transport</keyword>
<dbReference type="InterPro" id="IPR039426">
    <property type="entry name" value="TonB-dep_rcpt-like"/>
</dbReference>
<organism evidence="14 15">
    <name type="scientific">Sphingobium yanoikuyae</name>
    <name type="common">Sphingomonas yanoikuyae</name>
    <dbReference type="NCBI Taxonomy" id="13690"/>
    <lineage>
        <taxon>Bacteria</taxon>
        <taxon>Pseudomonadati</taxon>
        <taxon>Pseudomonadota</taxon>
        <taxon>Alphaproteobacteria</taxon>
        <taxon>Sphingomonadales</taxon>
        <taxon>Sphingomonadaceae</taxon>
        <taxon>Sphingobium</taxon>
    </lineage>
</organism>
<dbReference type="AlphaFoldDB" id="A0AA42WW38"/>
<dbReference type="Pfam" id="PF07715">
    <property type="entry name" value="Plug"/>
    <property type="match status" value="1"/>
</dbReference>
<evidence type="ECO:0000313" key="15">
    <source>
        <dbReference type="Proteomes" id="UP001162318"/>
    </source>
</evidence>
<evidence type="ECO:0000313" key="14">
    <source>
        <dbReference type="EMBL" id="MDH2132670.1"/>
    </source>
</evidence>
<dbReference type="InterPro" id="IPR012910">
    <property type="entry name" value="Plug_dom"/>
</dbReference>
<evidence type="ECO:0000256" key="2">
    <source>
        <dbReference type="ARBA" id="ARBA00022448"/>
    </source>
</evidence>
<name>A0AA42WW38_SPHYA</name>
<dbReference type="Pfam" id="PF07660">
    <property type="entry name" value="STN"/>
    <property type="match status" value="1"/>
</dbReference>
<accession>A0AA42WW38</accession>
<keyword evidence="14" id="KW-0675">Receptor</keyword>
<evidence type="ECO:0000256" key="8">
    <source>
        <dbReference type="ARBA" id="ARBA00023136"/>
    </source>
</evidence>
<dbReference type="Pfam" id="PF00593">
    <property type="entry name" value="TonB_dep_Rec_b-barrel"/>
    <property type="match status" value="1"/>
</dbReference>
<evidence type="ECO:0000259" key="13">
    <source>
        <dbReference type="SMART" id="SM00965"/>
    </source>
</evidence>
<dbReference type="PANTHER" id="PTHR47234:SF3">
    <property type="entry name" value="SECRETIN_TONB SHORT N-TERMINAL DOMAIN-CONTAINING PROTEIN"/>
    <property type="match status" value="1"/>
</dbReference>
<dbReference type="PANTHER" id="PTHR47234">
    <property type="match status" value="1"/>
</dbReference>
<comment type="subcellular location">
    <subcellularLocation>
        <location evidence="1 10">Cell outer membrane</location>
        <topology evidence="1 10">Multi-pass membrane protein</topology>
    </subcellularLocation>
</comment>
<evidence type="ECO:0000256" key="3">
    <source>
        <dbReference type="ARBA" id="ARBA00022452"/>
    </source>
</evidence>
<dbReference type="GO" id="GO:0009279">
    <property type="term" value="C:cell outer membrane"/>
    <property type="evidence" value="ECO:0007669"/>
    <property type="project" value="UniProtKB-SubCell"/>
</dbReference>
<evidence type="ECO:0000256" key="1">
    <source>
        <dbReference type="ARBA" id="ARBA00004571"/>
    </source>
</evidence>
<keyword evidence="7 11" id="KW-0798">TonB box</keyword>
<dbReference type="SMART" id="SM00965">
    <property type="entry name" value="STN"/>
    <property type="match status" value="1"/>
</dbReference>
<dbReference type="CDD" id="cd01347">
    <property type="entry name" value="ligand_gated_channel"/>
    <property type="match status" value="1"/>
</dbReference>
<keyword evidence="2 10" id="KW-0813">Transport</keyword>
<dbReference type="Gene3D" id="2.170.130.10">
    <property type="entry name" value="TonB-dependent receptor, plug domain"/>
    <property type="match status" value="1"/>
</dbReference>
<evidence type="ECO:0000256" key="9">
    <source>
        <dbReference type="ARBA" id="ARBA00023237"/>
    </source>
</evidence>
<comment type="caution">
    <text evidence="14">The sequence shown here is derived from an EMBL/GenBank/DDBJ whole genome shotgun (WGS) entry which is preliminary data.</text>
</comment>
<keyword evidence="12" id="KW-0732">Signal</keyword>
<evidence type="ECO:0000256" key="11">
    <source>
        <dbReference type="RuleBase" id="RU003357"/>
    </source>
</evidence>
<dbReference type="Gene3D" id="2.40.170.20">
    <property type="entry name" value="TonB-dependent receptor, beta-barrel domain"/>
    <property type="match status" value="1"/>
</dbReference>
<feature type="signal peptide" evidence="12">
    <location>
        <begin position="1"/>
        <end position="27"/>
    </location>
</feature>
<dbReference type="InterPro" id="IPR011662">
    <property type="entry name" value="Secretin/TonB_short_N"/>
</dbReference>
<reference evidence="14" key="1">
    <citation type="submission" date="2022-09" db="EMBL/GenBank/DDBJ databases">
        <title>Intensive care unit water sources are persistently colonized with multi-drug resistant bacteria and are the site of extensive horizontal gene transfer of antibiotic resistance genes.</title>
        <authorList>
            <person name="Diorio-Toth L."/>
        </authorList>
    </citation>
    <scope>NUCLEOTIDE SEQUENCE</scope>
    <source>
        <strain evidence="14">GD03659</strain>
    </source>
</reference>
<dbReference type="Proteomes" id="UP001162318">
    <property type="component" value="Unassembled WGS sequence"/>
</dbReference>
<proteinExistence type="inferred from homology"/>
<keyword evidence="5 10" id="KW-0812">Transmembrane</keyword>